<evidence type="ECO:0000259" key="3">
    <source>
        <dbReference type="PROSITE" id="PS50804"/>
    </source>
</evidence>
<keyword evidence="4" id="KW-1185">Reference proteome</keyword>
<dbReference type="PANTHER" id="PTHR45935:SF15">
    <property type="entry name" value="SCAN BOX DOMAIN-CONTAINING PROTEIN"/>
    <property type="match status" value="1"/>
</dbReference>
<gene>
    <name evidence="5" type="primary">LOC113424452</name>
</gene>
<evidence type="ECO:0000313" key="5">
    <source>
        <dbReference type="RefSeq" id="XP_026541936.1"/>
    </source>
</evidence>
<name>A0A6J1VFL7_9SAUR</name>
<organism evidence="4 5">
    <name type="scientific">Notechis scutatus</name>
    <name type="common">mainland tiger snake</name>
    <dbReference type="NCBI Taxonomy" id="8663"/>
    <lineage>
        <taxon>Eukaryota</taxon>
        <taxon>Metazoa</taxon>
        <taxon>Chordata</taxon>
        <taxon>Craniata</taxon>
        <taxon>Vertebrata</taxon>
        <taxon>Euteleostomi</taxon>
        <taxon>Lepidosauria</taxon>
        <taxon>Squamata</taxon>
        <taxon>Bifurcata</taxon>
        <taxon>Unidentata</taxon>
        <taxon>Episquamata</taxon>
        <taxon>Toxicofera</taxon>
        <taxon>Serpentes</taxon>
        <taxon>Colubroidea</taxon>
        <taxon>Elapidae</taxon>
        <taxon>Hydrophiinae</taxon>
        <taxon>Notechis</taxon>
    </lineage>
</organism>
<dbReference type="SMART" id="SM00431">
    <property type="entry name" value="SCAN"/>
    <property type="match status" value="1"/>
</dbReference>
<feature type="region of interest" description="Disordered" evidence="2">
    <location>
        <begin position="1"/>
        <end position="35"/>
    </location>
</feature>
<dbReference type="RefSeq" id="XP_026541936.1">
    <property type="nucleotide sequence ID" value="XM_026686151.1"/>
</dbReference>
<dbReference type="AlphaFoldDB" id="A0A6J1VFL7"/>
<dbReference type="InterPro" id="IPR050916">
    <property type="entry name" value="SCAN-C2H2_zinc_finger"/>
</dbReference>
<dbReference type="Proteomes" id="UP000504612">
    <property type="component" value="Unplaced"/>
</dbReference>
<proteinExistence type="predicted"/>
<keyword evidence="1" id="KW-0539">Nucleus</keyword>
<evidence type="ECO:0000256" key="1">
    <source>
        <dbReference type="ARBA" id="ARBA00023242"/>
    </source>
</evidence>
<dbReference type="GeneID" id="113424452"/>
<dbReference type="CDD" id="cd07936">
    <property type="entry name" value="SCAN"/>
    <property type="match status" value="1"/>
</dbReference>
<dbReference type="InterPro" id="IPR003309">
    <property type="entry name" value="SCAN_dom"/>
</dbReference>
<dbReference type="SUPFAM" id="SSF47353">
    <property type="entry name" value="Retrovirus capsid dimerization domain-like"/>
    <property type="match status" value="1"/>
</dbReference>
<sequence length="243" mass="28188">MMLGQEQDPGGESQPPLTPVLFSRSTSTQQEVKVENQEDLGEIWETQWQEFLTTVEVPQTLPEPSPWEDAHIFLASFEQVARAFQWPKEEWAARLRPTLGGDAEQAYSSLEAGEREDYGKMKAAILHADAMSREKQRQHFRCFCYQEAEGPRQVYDQLQSLCHQWLKVERHSKEQILEMLILEQFLAILPPEMQSWVKRHNAESSAQVISLAEDFLLRQRVPGITEQEVCVWNSFSFLCFTLE</sequence>
<feature type="domain" description="SCAN box" evidence="3">
    <location>
        <begin position="137"/>
        <end position="215"/>
    </location>
</feature>
<dbReference type="InterPro" id="IPR038269">
    <property type="entry name" value="SCAN_sf"/>
</dbReference>
<dbReference type="Pfam" id="PF02023">
    <property type="entry name" value="SCAN"/>
    <property type="match status" value="1"/>
</dbReference>
<dbReference type="KEGG" id="nss:113424452"/>
<dbReference type="PROSITE" id="PS50804">
    <property type="entry name" value="SCAN_BOX"/>
    <property type="match status" value="1"/>
</dbReference>
<dbReference type="PANTHER" id="PTHR45935">
    <property type="entry name" value="PROTEIN ZBED8-RELATED"/>
    <property type="match status" value="1"/>
</dbReference>
<dbReference type="Gene3D" id="1.10.4020.10">
    <property type="entry name" value="DNA breaking-rejoining enzymes"/>
    <property type="match status" value="1"/>
</dbReference>
<protein>
    <submittedName>
        <fullName evidence="5">SCAN domain-containing protein 3-like</fullName>
    </submittedName>
</protein>
<accession>A0A6J1VFL7</accession>
<dbReference type="FunFam" id="1.10.4020.10:FF:000001">
    <property type="entry name" value="zinc finger protein 263 isoform X1"/>
    <property type="match status" value="1"/>
</dbReference>
<reference evidence="5" key="1">
    <citation type="submission" date="2025-08" db="UniProtKB">
        <authorList>
            <consortium name="RefSeq"/>
        </authorList>
    </citation>
    <scope>IDENTIFICATION</scope>
</reference>
<evidence type="ECO:0000256" key="2">
    <source>
        <dbReference type="SAM" id="MobiDB-lite"/>
    </source>
</evidence>
<evidence type="ECO:0000313" key="4">
    <source>
        <dbReference type="Proteomes" id="UP000504612"/>
    </source>
</evidence>